<sequence>MALFGRNRSRAEQAPEPSAAELEAVAQARAAREAREGTGGESGEAPQGQEDAGAVASQERSAGPWDVSEAPDRPGLVDLGALRIPGRAGMALRMELDRRTRRVVAANVTIGQSNLQLQAFSAPRTAGIWDDIRTQLAASIGKQGGSVKQGNGRFGPELLVLLPVKDAEGKPARRPARFLGVDGDRWFLRGVLTGAALVDKAAMLQMEEYFSEVVVARGDEPRPPAELLTLTMPTKSGAAGDAAAVPSAQPTDPTPPTVAEPGADA</sequence>
<proteinExistence type="predicted"/>
<keyword evidence="3" id="KW-1185">Reference proteome</keyword>
<evidence type="ECO:0000313" key="3">
    <source>
        <dbReference type="Proteomes" id="UP000224915"/>
    </source>
</evidence>
<feature type="region of interest" description="Disordered" evidence="1">
    <location>
        <begin position="1"/>
        <end position="77"/>
    </location>
</feature>
<evidence type="ECO:0000256" key="1">
    <source>
        <dbReference type="SAM" id="MobiDB-lite"/>
    </source>
</evidence>
<comment type="caution">
    <text evidence="2">The sequence shown here is derived from an EMBL/GenBank/DDBJ whole genome shotgun (WGS) entry which is preliminary data.</text>
</comment>
<dbReference type="InterPro" id="IPR022183">
    <property type="entry name" value="DUF3710"/>
</dbReference>
<gene>
    <name evidence="2" type="ORF">ATL40_1111</name>
</gene>
<organism evidence="2 3">
    <name type="scientific">Serinibacter salmoneus</name>
    <dbReference type="NCBI Taxonomy" id="556530"/>
    <lineage>
        <taxon>Bacteria</taxon>
        <taxon>Bacillati</taxon>
        <taxon>Actinomycetota</taxon>
        <taxon>Actinomycetes</taxon>
        <taxon>Micrococcales</taxon>
        <taxon>Beutenbergiaceae</taxon>
        <taxon>Serinibacter</taxon>
    </lineage>
</organism>
<name>A0A2A9CYN5_9MICO</name>
<evidence type="ECO:0000313" key="2">
    <source>
        <dbReference type="EMBL" id="PFG19547.1"/>
    </source>
</evidence>
<dbReference type="AlphaFoldDB" id="A0A2A9CYN5"/>
<dbReference type="Proteomes" id="UP000224915">
    <property type="component" value="Unassembled WGS sequence"/>
</dbReference>
<reference evidence="2 3" key="1">
    <citation type="submission" date="2017-10" db="EMBL/GenBank/DDBJ databases">
        <title>Sequencing the genomes of 1000 actinobacteria strains.</title>
        <authorList>
            <person name="Klenk H.-P."/>
        </authorList>
    </citation>
    <scope>NUCLEOTIDE SEQUENCE [LARGE SCALE GENOMIC DNA]</scope>
    <source>
        <strain evidence="2 3">DSM 21801</strain>
    </source>
</reference>
<protein>
    <submittedName>
        <fullName evidence="2">Uncharacterized protein DUF3710</fullName>
    </submittedName>
</protein>
<feature type="compositionally biased region" description="Low complexity" evidence="1">
    <location>
        <begin position="19"/>
        <end position="29"/>
    </location>
</feature>
<dbReference type="RefSeq" id="WP_098468652.1">
    <property type="nucleotide sequence ID" value="NZ_PDJD01000001.1"/>
</dbReference>
<dbReference type="OrthoDB" id="8480367at2"/>
<feature type="region of interest" description="Disordered" evidence="1">
    <location>
        <begin position="232"/>
        <end position="265"/>
    </location>
</feature>
<dbReference type="EMBL" id="PDJD01000001">
    <property type="protein sequence ID" value="PFG19547.1"/>
    <property type="molecule type" value="Genomic_DNA"/>
</dbReference>
<accession>A0A2A9CYN5</accession>
<dbReference type="Pfam" id="PF12502">
    <property type="entry name" value="DUF3710"/>
    <property type="match status" value="1"/>
</dbReference>